<dbReference type="InterPro" id="IPR050090">
    <property type="entry name" value="Tyrosine_recombinase_XerCD"/>
</dbReference>
<dbReference type="InterPro" id="IPR011010">
    <property type="entry name" value="DNA_brk_join_enz"/>
</dbReference>
<proteinExistence type="predicted"/>
<dbReference type="GO" id="GO:0007059">
    <property type="term" value="P:chromosome segregation"/>
    <property type="evidence" value="ECO:0007669"/>
    <property type="project" value="UniProtKB-KW"/>
</dbReference>
<keyword evidence="2" id="KW-0963">Cytoplasm</keyword>
<dbReference type="PROSITE" id="PS51900">
    <property type="entry name" value="CB"/>
    <property type="match status" value="1"/>
</dbReference>
<organism evidence="12 13">
    <name type="scientific">Candidatus Azambacteria bacterium RIFCSPHIGHO2_01_FULL_40_24</name>
    <dbReference type="NCBI Taxonomy" id="1797301"/>
    <lineage>
        <taxon>Bacteria</taxon>
        <taxon>Candidatus Azamiibacteriota</taxon>
    </lineage>
</organism>
<evidence type="ECO:0000256" key="9">
    <source>
        <dbReference type="PROSITE-ProRule" id="PRU01248"/>
    </source>
</evidence>
<gene>
    <name evidence="12" type="ORF">A2819_03015</name>
</gene>
<keyword evidence="3" id="KW-0132">Cell division</keyword>
<dbReference type="PANTHER" id="PTHR30349">
    <property type="entry name" value="PHAGE INTEGRASE-RELATED"/>
    <property type="match status" value="1"/>
</dbReference>
<evidence type="ECO:0000256" key="5">
    <source>
        <dbReference type="ARBA" id="ARBA00022908"/>
    </source>
</evidence>
<keyword evidence="4" id="KW-0159">Chromosome partition</keyword>
<dbReference type="InterPro" id="IPR010998">
    <property type="entry name" value="Integrase_recombinase_N"/>
</dbReference>
<dbReference type="NCBIfam" id="NF040815">
    <property type="entry name" value="recomb_XerA_Arch"/>
    <property type="match status" value="1"/>
</dbReference>
<evidence type="ECO:0000256" key="8">
    <source>
        <dbReference type="ARBA" id="ARBA00023306"/>
    </source>
</evidence>
<dbReference type="Gene3D" id="1.10.443.10">
    <property type="entry name" value="Intergrase catalytic core"/>
    <property type="match status" value="1"/>
</dbReference>
<dbReference type="InterPro" id="IPR004107">
    <property type="entry name" value="Integrase_SAM-like_N"/>
</dbReference>
<evidence type="ECO:0000256" key="3">
    <source>
        <dbReference type="ARBA" id="ARBA00022618"/>
    </source>
</evidence>
<evidence type="ECO:0000256" key="2">
    <source>
        <dbReference type="ARBA" id="ARBA00022490"/>
    </source>
</evidence>
<evidence type="ECO:0000256" key="7">
    <source>
        <dbReference type="ARBA" id="ARBA00023172"/>
    </source>
</evidence>
<dbReference type="Pfam" id="PF02899">
    <property type="entry name" value="Phage_int_SAM_1"/>
    <property type="match status" value="1"/>
</dbReference>
<name>A0A1F5B259_9BACT</name>
<dbReference type="EMBL" id="MEYK01000036">
    <property type="protein sequence ID" value="OGD24680.1"/>
    <property type="molecule type" value="Genomic_DNA"/>
</dbReference>
<feature type="domain" description="Core-binding (CB)" evidence="11">
    <location>
        <begin position="1"/>
        <end position="100"/>
    </location>
</feature>
<comment type="subcellular location">
    <subcellularLocation>
        <location evidence="1">Cytoplasm</location>
    </subcellularLocation>
</comment>
<evidence type="ECO:0000256" key="4">
    <source>
        <dbReference type="ARBA" id="ARBA00022829"/>
    </source>
</evidence>
<dbReference type="PANTHER" id="PTHR30349:SF77">
    <property type="entry name" value="TYROSINE RECOMBINASE XERC"/>
    <property type="match status" value="1"/>
</dbReference>
<comment type="caution">
    <text evidence="12">The sequence shown here is derived from an EMBL/GenBank/DDBJ whole genome shotgun (WGS) entry which is preliminary data.</text>
</comment>
<evidence type="ECO:0000313" key="12">
    <source>
        <dbReference type="EMBL" id="OGD24680.1"/>
    </source>
</evidence>
<dbReference type="InterPro" id="IPR044068">
    <property type="entry name" value="CB"/>
</dbReference>
<reference evidence="12 13" key="1">
    <citation type="journal article" date="2016" name="Nat. Commun.">
        <title>Thousands of microbial genomes shed light on interconnected biogeochemical processes in an aquifer system.</title>
        <authorList>
            <person name="Anantharaman K."/>
            <person name="Brown C.T."/>
            <person name="Hug L.A."/>
            <person name="Sharon I."/>
            <person name="Castelle C.J."/>
            <person name="Probst A.J."/>
            <person name="Thomas B.C."/>
            <person name="Singh A."/>
            <person name="Wilkins M.J."/>
            <person name="Karaoz U."/>
            <person name="Brodie E.L."/>
            <person name="Williams K.H."/>
            <person name="Hubbard S.S."/>
            <person name="Banfield J.F."/>
        </authorList>
    </citation>
    <scope>NUCLEOTIDE SEQUENCE [LARGE SCALE GENOMIC DNA]</scope>
</reference>
<evidence type="ECO:0000259" key="10">
    <source>
        <dbReference type="PROSITE" id="PS51898"/>
    </source>
</evidence>
<dbReference type="CDD" id="cd00798">
    <property type="entry name" value="INT_XerDC_C"/>
    <property type="match status" value="1"/>
</dbReference>
<dbReference type="GO" id="GO:0005737">
    <property type="term" value="C:cytoplasm"/>
    <property type="evidence" value="ECO:0007669"/>
    <property type="project" value="UniProtKB-SubCell"/>
</dbReference>
<evidence type="ECO:0000313" key="13">
    <source>
        <dbReference type="Proteomes" id="UP000176431"/>
    </source>
</evidence>
<evidence type="ECO:0008006" key="14">
    <source>
        <dbReference type="Google" id="ProtNLM"/>
    </source>
</evidence>
<dbReference type="Gene3D" id="1.10.150.130">
    <property type="match status" value="1"/>
</dbReference>
<keyword evidence="6 9" id="KW-0238">DNA-binding</keyword>
<keyword evidence="8" id="KW-0131">Cell cycle</keyword>
<dbReference type="PROSITE" id="PS51898">
    <property type="entry name" value="TYR_RECOMBINASE"/>
    <property type="match status" value="1"/>
</dbReference>
<feature type="domain" description="Tyr recombinase" evidence="10">
    <location>
        <begin position="120"/>
        <end position="304"/>
    </location>
</feature>
<dbReference type="AlphaFoldDB" id="A0A1F5B259"/>
<sequence length="312" mass="36088">MDINALINDYLDHLEIEKNRSIKTRVSYERYLKRFLEYSKISRPEQISQDLVRQYRLWLNRRPAFAKASAGKFPSEKGNLKKNTQNYYLIALRNFLKYLAKRDIETLSADKIELGKQSERQVIFLESGELDRLLHSAEETSFKSLRDRAILELLFSTGLRVSELCGLNRDSLNLKSGEFAVRGKGDKVRLVFLSDAAKNALKNYLEKREDVDEALFIRQVKNPAKEDNLRLTARSVERLVKYYSAKAGLTKKITPHSLRHSFATDLLMNGADIRSVQALLGHSNITTTQIYTHITDKQLREVHQAFHGKKRE</sequence>
<dbReference type="SUPFAM" id="SSF56349">
    <property type="entry name" value="DNA breaking-rejoining enzymes"/>
    <property type="match status" value="1"/>
</dbReference>
<dbReference type="InterPro" id="IPR002104">
    <property type="entry name" value="Integrase_catalytic"/>
</dbReference>
<keyword evidence="7" id="KW-0233">DNA recombination</keyword>
<evidence type="ECO:0000256" key="6">
    <source>
        <dbReference type="ARBA" id="ARBA00023125"/>
    </source>
</evidence>
<dbReference type="Pfam" id="PF00589">
    <property type="entry name" value="Phage_integrase"/>
    <property type="match status" value="1"/>
</dbReference>
<evidence type="ECO:0000256" key="1">
    <source>
        <dbReference type="ARBA" id="ARBA00004496"/>
    </source>
</evidence>
<protein>
    <recommendedName>
        <fullName evidence="14">Tyrosine recombinase XerC</fullName>
    </recommendedName>
</protein>
<accession>A0A1F5B259</accession>
<dbReference type="GO" id="GO:0006310">
    <property type="term" value="P:DNA recombination"/>
    <property type="evidence" value="ECO:0007669"/>
    <property type="project" value="UniProtKB-KW"/>
</dbReference>
<dbReference type="GO" id="GO:0051301">
    <property type="term" value="P:cell division"/>
    <property type="evidence" value="ECO:0007669"/>
    <property type="project" value="UniProtKB-KW"/>
</dbReference>
<dbReference type="Proteomes" id="UP000176431">
    <property type="component" value="Unassembled WGS sequence"/>
</dbReference>
<keyword evidence="5" id="KW-0229">DNA integration</keyword>
<dbReference type="GO" id="GO:0003677">
    <property type="term" value="F:DNA binding"/>
    <property type="evidence" value="ECO:0007669"/>
    <property type="project" value="UniProtKB-UniRule"/>
</dbReference>
<dbReference type="GO" id="GO:0015074">
    <property type="term" value="P:DNA integration"/>
    <property type="evidence" value="ECO:0007669"/>
    <property type="project" value="UniProtKB-KW"/>
</dbReference>
<dbReference type="InterPro" id="IPR013762">
    <property type="entry name" value="Integrase-like_cat_sf"/>
</dbReference>
<evidence type="ECO:0000259" key="11">
    <source>
        <dbReference type="PROSITE" id="PS51900"/>
    </source>
</evidence>